<gene>
    <name evidence="2" type="ORF">NLI96_g3324</name>
</gene>
<comment type="caution">
    <text evidence="2">The sequence shown here is derived from an EMBL/GenBank/DDBJ whole genome shotgun (WGS) entry which is preliminary data.</text>
</comment>
<evidence type="ECO:0000313" key="2">
    <source>
        <dbReference type="EMBL" id="KAJ3487772.1"/>
    </source>
</evidence>
<keyword evidence="3" id="KW-1185">Reference proteome</keyword>
<dbReference type="AlphaFoldDB" id="A0AAD5V935"/>
<sequence length="648" mass="76689">MRVLSLLFGPKKLPAQHNRNEKREVINHSPHPTSSPSEDDQYRDAECERTRTFMLAEQRRELDFLEAEAKRREPEDARNEEFIRFLSDDTKLFQENQKTREAAFVEEEMKQEGIFKEKEGARNSAFEEAQVKREELVKYAQERRLKRAKWYSVHREEVGNKGRAKRDKLFETLVRDLQWQFDEFLKAEVKSFVQLQEHVNENPEIKTISATDYDLPDTVVPNDTGYGSPAGVDVQPMLQEKFYLRRRSQEERERMFKEGQQIRENKFKEGETKRESGYHTRQKDFEKHVEWQKHDVRRAHVAFQGTFNHFQRSRDQGAGIRRGCFDAFLLQVQGAFEQDILWFTERYRAEEGFANASRIVQENQMTILFANMQEKVRDTLRDLASIVPENEDVPGIVMHERARSRSSIGENNPVVPRPPLPELTTCRIPSSRSRSRSPCCERIAVGLVPESLFVPQTLFQQALGTMLTTTLPIPTQEGVKFKTEFSSISPSKKSQIQFEAAERQRKISYQFEVEQYQYQFTVSEHRRQIQFKDQLRQFKSFVDKQELVWHREFMASQESRRYQFHESERVRVQNEIVAAGERERRFAEAEEKRTKAFHDLQEDLQERCIEAESEAQYAFEGLVLDWRKKMVENLEKWKGWFHNAAESV</sequence>
<reference evidence="2" key="1">
    <citation type="submission" date="2022-07" db="EMBL/GenBank/DDBJ databases">
        <title>Genome Sequence of Physisporinus lineatus.</title>
        <authorList>
            <person name="Buettner E."/>
        </authorList>
    </citation>
    <scope>NUCLEOTIDE SEQUENCE</scope>
    <source>
        <strain evidence="2">VT162</strain>
    </source>
</reference>
<proteinExistence type="predicted"/>
<protein>
    <submittedName>
        <fullName evidence="2">Uncharacterized protein</fullName>
    </submittedName>
</protein>
<organism evidence="2 3">
    <name type="scientific">Meripilus lineatus</name>
    <dbReference type="NCBI Taxonomy" id="2056292"/>
    <lineage>
        <taxon>Eukaryota</taxon>
        <taxon>Fungi</taxon>
        <taxon>Dikarya</taxon>
        <taxon>Basidiomycota</taxon>
        <taxon>Agaricomycotina</taxon>
        <taxon>Agaricomycetes</taxon>
        <taxon>Polyporales</taxon>
        <taxon>Meripilaceae</taxon>
        <taxon>Meripilus</taxon>
    </lineage>
</organism>
<evidence type="ECO:0000256" key="1">
    <source>
        <dbReference type="SAM" id="MobiDB-lite"/>
    </source>
</evidence>
<dbReference type="Proteomes" id="UP001212997">
    <property type="component" value="Unassembled WGS sequence"/>
</dbReference>
<evidence type="ECO:0000313" key="3">
    <source>
        <dbReference type="Proteomes" id="UP001212997"/>
    </source>
</evidence>
<name>A0AAD5V935_9APHY</name>
<accession>A0AAD5V935</accession>
<dbReference type="EMBL" id="JANAWD010000083">
    <property type="protein sequence ID" value="KAJ3487772.1"/>
    <property type="molecule type" value="Genomic_DNA"/>
</dbReference>
<feature type="region of interest" description="Disordered" evidence="1">
    <location>
        <begin position="1"/>
        <end position="44"/>
    </location>
</feature>